<accession>M2C6S9</accession>
<evidence type="ECO:0000256" key="1">
    <source>
        <dbReference type="SAM" id="Phobius"/>
    </source>
</evidence>
<dbReference type="AlphaFoldDB" id="M2C6S9"/>
<proteinExistence type="predicted"/>
<name>M2C6S9_TREDN</name>
<keyword evidence="1" id="KW-0472">Membrane</keyword>
<keyword evidence="1" id="KW-0812">Transmembrane</keyword>
<protein>
    <submittedName>
        <fullName evidence="2">Uncharacterized protein</fullName>
    </submittedName>
</protein>
<dbReference type="HOGENOM" id="CLU_3241000_0_0_12"/>
<comment type="caution">
    <text evidence="2">The sequence shown here is derived from an EMBL/GenBank/DDBJ whole genome shotgun (WGS) entry which is preliminary data.</text>
</comment>
<dbReference type="EMBL" id="AGDW01000022">
    <property type="protein sequence ID" value="EMB29348.1"/>
    <property type="molecule type" value="Genomic_DNA"/>
</dbReference>
<dbReference type="Proteomes" id="UP000011708">
    <property type="component" value="Chromosome"/>
</dbReference>
<dbReference type="PATRIC" id="fig|999431.4.peg.2294"/>
<organism evidence="2">
    <name type="scientific">Treponema denticola H1-T</name>
    <dbReference type="NCBI Taxonomy" id="999431"/>
    <lineage>
        <taxon>Bacteria</taxon>
        <taxon>Pseudomonadati</taxon>
        <taxon>Spirochaetota</taxon>
        <taxon>Spirochaetia</taxon>
        <taxon>Spirochaetales</taxon>
        <taxon>Treponemataceae</taxon>
        <taxon>Treponema</taxon>
    </lineage>
</organism>
<evidence type="ECO:0000313" key="2">
    <source>
        <dbReference type="EMBL" id="EMB29348.1"/>
    </source>
</evidence>
<reference evidence="2" key="1">
    <citation type="submission" date="2012-01" db="EMBL/GenBank/DDBJ databases">
        <title>The Genome Sequence of Treponema denticola H1-T.</title>
        <authorList>
            <consortium name="The Broad Institute Genome Sequencing Platform"/>
            <person name="Earl A."/>
            <person name="Ward D."/>
            <person name="Feldgarden M."/>
            <person name="Gevers D."/>
            <person name="Blanton J.M."/>
            <person name="Fenno C.J."/>
            <person name="Baranova O.V."/>
            <person name="Mathney J."/>
            <person name="Dewhirst F.E."/>
            <person name="Izard J."/>
            <person name="Young S.K."/>
            <person name="Zeng Q."/>
            <person name="Gargeya S."/>
            <person name="Fitzgerald M."/>
            <person name="Haas B."/>
            <person name="Abouelleil A."/>
            <person name="Alvarado L."/>
            <person name="Arachchi H.M."/>
            <person name="Berlin A."/>
            <person name="Chapman S.B."/>
            <person name="Gearin G."/>
            <person name="Goldberg J."/>
            <person name="Griggs A."/>
            <person name="Gujja S."/>
            <person name="Hansen M."/>
            <person name="Heiman D."/>
            <person name="Howarth C."/>
            <person name="Larimer J."/>
            <person name="Lui A."/>
            <person name="MacDonald P.J.P."/>
            <person name="McCowen C."/>
            <person name="Montmayeur A."/>
            <person name="Murphy C."/>
            <person name="Neiman D."/>
            <person name="Pearson M."/>
            <person name="Priest M."/>
            <person name="Roberts A."/>
            <person name="Saif S."/>
            <person name="Shea T."/>
            <person name="Sisk P."/>
            <person name="Stolte C."/>
            <person name="Sykes S."/>
            <person name="Wortman J."/>
            <person name="Nusbaum C."/>
            <person name="Birren B."/>
        </authorList>
    </citation>
    <scope>NUCLEOTIDE SEQUENCE [LARGE SCALE GENOMIC DNA]</scope>
    <source>
        <strain evidence="2">H1-T</strain>
    </source>
</reference>
<gene>
    <name evidence="2" type="ORF">HMPREF9725_02218</name>
</gene>
<feature type="transmembrane region" description="Helical" evidence="1">
    <location>
        <begin position="7"/>
        <end position="32"/>
    </location>
</feature>
<keyword evidence="1" id="KW-1133">Transmembrane helix</keyword>
<sequence length="43" mass="4952">MISIKTFLYYCLLGIIGICAGSLAFAIMIYFMRLWDEIEDLLS</sequence>